<dbReference type="EMBL" id="JARMDB010000008">
    <property type="protein sequence ID" value="MED1565984.1"/>
    <property type="molecule type" value="Genomic_DNA"/>
</dbReference>
<proteinExistence type="predicted"/>
<dbReference type="Pfam" id="PF12438">
    <property type="entry name" value="DUF3679"/>
    <property type="match status" value="1"/>
</dbReference>
<keyword evidence="1" id="KW-1133">Transmembrane helix</keyword>
<dbReference type="InterPro" id="IPR020534">
    <property type="entry name" value="Uncharacterised_YqxA"/>
</dbReference>
<accession>A0ABU6MTU5</accession>
<keyword evidence="1" id="KW-0812">Transmembrane</keyword>
<reference evidence="2 3" key="1">
    <citation type="submission" date="2023-03" db="EMBL/GenBank/DDBJ databases">
        <title>Bacillus Genome Sequencing.</title>
        <authorList>
            <person name="Dunlap C."/>
        </authorList>
    </citation>
    <scope>NUCLEOTIDE SEQUENCE [LARGE SCALE GENOMIC DNA]</scope>
    <source>
        <strain evidence="2 3">B-615</strain>
    </source>
</reference>
<comment type="caution">
    <text evidence="2">The sequence shown here is derived from an EMBL/GenBank/DDBJ whole genome shotgun (WGS) entry which is preliminary data.</text>
</comment>
<keyword evidence="1" id="KW-0472">Membrane</keyword>
<evidence type="ECO:0000313" key="3">
    <source>
        <dbReference type="Proteomes" id="UP001309448"/>
    </source>
</evidence>
<evidence type="ECO:0000313" key="2">
    <source>
        <dbReference type="EMBL" id="MED1565984.1"/>
    </source>
</evidence>
<dbReference type="Proteomes" id="UP001309448">
    <property type="component" value="Unassembled WGS sequence"/>
</dbReference>
<gene>
    <name evidence="2" type="ORF">P4U88_08515</name>
</gene>
<organism evidence="2 3">
    <name type="scientific">Bacillus paramycoides</name>
    <dbReference type="NCBI Taxonomy" id="2026194"/>
    <lineage>
        <taxon>Bacteria</taxon>
        <taxon>Bacillati</taxon>
        <taxon>Bacillota</taxon>
        <taxon>Bacilli</taxon>
        <taxon>Bacillales</taxon>
        <taxon>Bacillaceae</taxon>
        <taxon>Bacillus</taxon>
        <taxon>Bacillus cereus group</taxon>
    </lineage>
</organism>
<feature type="transmembrane region" description="Helical" evidence="1">
    <location>
        <begin position="12"/>
        <end position="33"/>
    </location>
</feature>
<protein>
    <submittedName>
        <fullName evidence="2">YqxA family protein</fullName>
    </submittedName>
</protein>
<keyword evidence="3" id="KW-1185">Reference proteome</keyword>
<evidence type="ECO:0000256" key="1">
    <source>
        <dbReference type="SAM" id="Phobius"/>
    </source>
</evidence>
<name>A0ABU6MTU5_9BACI</name>
<sequence>MERDDNSLSRFALLCICGTVVCLLMMIAGVGLANQGLKSMKGYRQLSYEQIAHMTGTEGAGVESEILGNAFSAVEKQKQLENLRSFNVVEGIGMAIASAAHDITKFGTDIVVGKIKGIFSEG</sequence>
<dbReference type="RefSeq" id="WP_002173515.1">
    <property type="nucleotide sequence ID" value="NZ_JARMCT010000018.1"/>
</dbReference>